<dbReference type="SUPFAM" id="SSF55846">
    <property type="entry name" value="N-acetylmuramoyl-L-alanine amidase-like"/>
    <property type="match status" value="1"/>
</dbReference>
<dbReference type="Pfam" id="PF01510">
    <property type="entry name" value="Amidase_2"/>
    <property type="match status" value="1"/>
</dbReference>
<dbReference type="STRING" id="574349.SAMN05443545_102210"/>
<evidence type="ECO:0000256" key="11">
    <source>
        <dbReference type="ARBA" id="ARBA00039257"/>
    </source>
</evidence>
<keyword evidence="7" id="KW-0479">Metal-binding</keyword>
<keyword evidence="6" id="KW-0963">Cytoplasm</keyword>
<gene>
    <name evidence="14" type="ORF">SAMN05443545_102210</name>
</gene>
<name>A0A1H2UQ09_9GAMM</name>
<keyword evidence="9" id="KW-0862">Zinc</keyword>
<dbReference type="CDD" id="cd06583">
    <property type="entry name" value="PGRP"/>
    <property type="match status" value="1"/>
</dbReference>
<dbReference type="PANTHER" id="PTHR30417:SF4">
    <property type="entry name" value="1,6-ANHYDRO-N-ACETYLMURAMYL-L-ALANINE AMIDASE AMPD"/>
    <property type="match status" value="1"/>
</dbReference>
<evidence type="ECO:0000256" key="7">
    <source>
        <dbReference type="ARBA" id="ARBA00022723"/>
    </source>
</evidence>
<evidence type="ECO:0000256" key="3">
    <source>
        <dbReference type="ARBA" id="ARBA00004496"/>
    </source>
</evidence>
<comment type="catalytic activity">
    <reaction evidence="1">
        <text>Hydrolyzes the link between N-acetylmuramoyl residues and L-amino acid residues in certain cell-wall glycopeptides.</text>
        <dbReference type="EC" id="3.5.1.28"/>
    </reaction>
</comment>
<dbReference type="GO" id="GO:0005737">
    <property type="term" value="C:cytoplasm"/>
    <property type="evidence" value="ECO:0007669"/>
    <property type="project" value="UniProtKB-SubCell"/>
</dbReference>
<comment type="cofactor">
    <cofactor evidence="2">
        <name>Zn(2+)</name>
        <dbReference type="ChEBI" id="CHEBI:29105"/>
    </cofactor>
</comment>
<evidence type="ECO:0000313" key="14">
    <source>
        <dbReference type="EMBL" id="SDW58226.1"/>
    </source>
</evidence>
<evidence type="ECO:0000256" key="8">
    <source>
        <dbReference type="ARBA" id="ARBA00022801"/>
    </source>
</evidence>
<accession>A0A1H2UQ09</accession>
<organism evidence="14 15">
    <name type="scientific">Aidingimonas halophila</name>
    <dbReference type="NCBI Taxonomy" id="574349"/>
    <lineage>
        <taxon>Bacteria</taxon>
        <taxon>Pseudomonadati</taxon>
        <taxon>Pseudomonadota</taxon>
        <taxon>Gammaproteobacteria</taxon>
        <taxon>Oceanospirillales</taxon>
        <taxon>Halomonadaceae</taxon>
        <taxon>Aidingimonas</taxon>
    </lineage>
</organism>
<protein>
    <recommendedName>
        <fullName evidence="11">1,6-anhydro-N-acetylmuramyl-L-alanine amidase AmpD</fullName>
        <ecNumber evidence="5">3.5.1.28</ecNumber>
    </recommendedName>
    <alternativeName>
        <fullName evidence="12">N-acetylmuramoyl-L-alanine amidase</fullName>
    </alternativeName>
</protein>
<keyword evidence="15" id="KW-1185">Reference proteome</keyword>
<dbReference type="NCBIfam" id="NF008758">
    <property type="entry name" value="PRK11789.1"/>
    <property type="match status" value="1"/>
</dbReference>
<keyword evidence="10" id="KW-0961">Cell wall biogenesis/degradation</keyword>
<dbReference type="InterPro" id="IPR051206">
    <property type="entry name" value="NAMLAA_amidase_2"/>
</dbReference>
<sequence>MEYAIMPAIIENRHGLRQGRIMSIENGWWHRARWVESPNQDSRPQNEISLLLLHSISLPPHEYGGPYIERLFTNRLTADEHPFFATIAGLRVSAHLLIRRSGECIQFVPFHRRAWHAGRSCWHDGDETRYALNDFSIGIELEGDEITPYKEAQYRVLAEATKSLCRQYPALSPERITSHARVAPRRKTDPGPAFDWAYYRQCLQSL</sequence>
<dbReference type="GO" id="GO:0009254">
    <property type="term" value="P:peptidoglycan turnover"/>
    <property type="evidence" value="ECO:0007669"/>
    <property type="project" value="TreeGrafter"/>
</dbReference>
<evidence type="ECO:0000256" key="1">
    <source>
        <dbReference type="ARBA" id="ARBA00001561"/>
    </source>
</evidence>
<dbReference type="EMBL" id="FNNI01000002">
    <property type="protein sequence ID" value="SDW58226.1"/>
    <property type="molecule type" value="Genomic_DNA"/>
</dbReference>
<evidence type="ECO:0000313" key="15">
    <source>
        <dbReference type="Proteomes" id="UP000198500"/>
    </source>
</evidence>
<evidence type="ECO:0000256" key="5">
    <source>
        <dbReference type="ARBA" id="ARBA00011901"/>
    </source>
</evidence>
<dbReference type="GO" id="GO:0009253">
    <property type="term" value="P:peptidoglycan catabolic process"/>
    <property type="evidence" value="ECO:0007669"/>
    <property type="project" value="InterPro"/>
</dbReference>
<dbReference type="InterPro" id="IPR002502">
    <property type="entry name" value="Amidase_domain"/>
</dbReference>
<evidence type="ECO:0000256" key="4">
    <source>
        <dbReference type="ARBA" id="ARBA00007553"/>
    </source>
</evidence>
<evidence type="ECO:0000256" key="6">
    <source>
        <dbReference type="ARBA" id="ARBA00022490"/>
    </source>
</evidence>
<dbReference type="GO" id="GO:0071555">
    <property type="term" value="P:cell wall organization"/>
    <property type="evidence" value="ECO:0007669"/>
    <property type="project" value="UniProtKB-KW"/>
</dbReference>
<comment type="similarity">
    <text evidence="4">Belongs to the N-acetylmuramoyl-L-alanine amidase 2 family.</text>
</comment>
<feature type="domain" description="N-acetylmuramoyl-L-alanine amidase" evidence="13">
    <location>
        <begin position="37"/>
        <end position="191"/>
    </location>
</feature>
<dbReference type="AlphaFoldDB" id="A0A1H2UQ09"/>
<proteinExistence type="inferred from homology"/>
<dbReference type="Gene3D" id="3.40.80.10">
    <property type="entry name" value="Peptidoglycan recognition protein-like"/>
    <property type="match status" value="1"/>
</dbReference>
<dbReference type="EC" id="3.5.1.28" evidence="5"/>
<comment type="subcellular location">
    <subcellularLocation>
        <location evidence="3">Cytoplasm</location>
    </subcellularLocation>
</comment>
<dbReference type="GO" id="GO:0046872">
    <property type="term" value="F:metal ion binding"/>
    <property type="evidence" value="ECO:0007669"/>
    <property type="project" value="UniProtKB-KW"/>
</dbReference>
<dbReference type="PANTHER" id="PTHR30417">
    <property type="entry name" value="N-ACETYLMURAMOYL-L-ALANINE AMIDASE AMID"/>
    <property type="match status" value="1"/>
</dbReference>
<evidence type="ECO:0000256" key="2">
    <source>
        <dbReference type="ARBA" id="ARBA00001947"/>
    </source>
</evidence>
<evidence type="ECO:0000256" key="12">
    <source>
        <dbReference type="ARBA" id="ARBA00042615"/>
    </source>
</evidence>
<dbReference type="GO" id="GO:0008745">
    <property type="term" value="F:N-acetylmuramoyl-L-alanine amidase activity"/>
    <property type="evidence" value="ECO:0007669"/>
    <property type="project" value="UniProtKB-EC"/>
</dbReference>
<evidence type="ECO:0000259" key="13">
    <source>
        <dbReference type="SMART" id="SM00644"/>
    </source>
</evidence>
<reference evidence="14 15" key="1">
    <citation type="submission" date="2016-10" db="EMBL/GenBank/DDBJ databases">
        <authorList>
            <person name="de Groot N.N."/>
        </authorList>
    </citation>
    <scope>NUCLEOTIDE SEQUENCE [LARGE SCALE GENOMIC DNA]</scope>
    <source>
        <strain evidence="14 15">DSM 19219</strain>
    </source>
</reference>
<evidence type="ECO:0000256" key="9">
    <source>
        <dbReference type="ARBA" id="ARBA00022833"/>
    </source>
</evidence>
<dbReference type="SMART" id="SM00644">
    <property type="entry name" value="Ami_2"/>
    <property type="match status" value="1"/>
</dbReference>
<keyword evidence="8" id="KW-0378">Hydrolase</keyword>
<dbReference type="InterPro" id="IPR036505">
    <property type="entry name" value="Amidase/PGRP_sf"/>
</dbReference>
<evidence type="ECO:0000256" key="10">
    <source>
        <dbReference type="ARBA" id="ARBA00023316"/>
    </source>
</evidence>
<dbReference type="Proteomes" id="UP000198500">
    <property type="component" value="Unassembled WGS sequence"/>
</dbReference>